<evidence type="ECO:0000313" key="2">
    <source>
        <dbReference type="Proteomes" id="UP001159364"/>
    </source>
</evidence>
<reference evidence="1 2" key="1">
    <citation type="submission" date="2021-09" db="EMBL/GenBank/DDBJ databases">
        <title>Genomic insights and catalytic innovation underlie evolution of tropane alkaloids biosynthesis.</title>
        <authorList>
            <person name="Wang Y.-J."/>
            <person name="Tian T."/>
            <person name="Huang J.-P."/>
            <person name="Huang S.-X."/>
        </authorList>
    </citation>
    <scope>NUCLEOTIDE SEQUENCE [LARGE SCALE GENOMIC DNA]</scope>
    <source>
        <strain evidence="1">KIB-2018</strain>
        <tissue evidence="1">Leaf</tissue>
    </source>
</reference>
<gene>
    <name evidence="1" type="ORF">K2173_013172</name>
</gene>
<proteinExistence type="predicted"/>
<evidence type="ECO:0000313" key="1">
    <source>
        <dbReference type="EMBL" id="KAJ8765414.1"/>
    </source>
</evidence>
<keyword evidence="2" id="KW-1185">Reference proteome</keyword>
<dbReference type="Proteomes" id="UP001159364">
    <property type="component" value="Linkage Group LG05"/>
</dbReference>
<protein>
    <submittedName>
        <fullName evidence="1">Uncharacterized protein</fullName>
    </submittedName>
</protein>
<dbReference type="AlphaFoldDB" id="A0AAV8TGS8"/>
<name>A0AAV8TGS8_9ROSI</name>
<comment type="caution">
    <text evidence="1">The sequence shown here is derived from an EMBL/GenBank/DDBJ whole genome shotgun (WGS) entry which is preliminary data.</text>
</comment>
<sequence>MSGGSGRGVCGGGMGTPGGVGGVGGGGLSGPGIGNSGMSGSGGGVSISGGFVSISGGLGKSGTSGGGCTESGGGDVLIEIELNLESGICTACFIRPRVQPVVEARRALALERLELAVRDKKTQKMRERKDCYFHAPLFFLSEGEPKLRAF</sequence>
<accession>A0AAV8TGS8</accession>
<dbReference type="EMBL" id="JAIWQS010000005">
    <property type="protein sequence ID" value="KAJ8765414.1"/>
    <property type="molecule type" value="Genomic_DNA"/>
</dbReference>
<organism evidence="1 2">
    <name type="scientific">Erythroxylum novogranatense</name>
    <dbReference type="NCBI Taxonomy" id="1862640"/>
    <lineage>
        <taxon>Eukaryota</taxon>
        <taxon>Viridiplantae</taxon>
        <taxon>Streptophyta</taxon>
        <taxon>Embryophyta</taxon>
        <taxon>Tracheophyta</taxon>
        <taxon>Spermatophyta</taxon>
        <taxon>Magnoliopsida</taxon>
        <taxon>eudicotyledons</taxon>
        <taxon>Gunneridae</taxon>
        <taxon>Pentapetalae</taxon>
        <taxon>rosids</taxon>
        <taxon>fabids</taxon>
        <taxon>Malpighiales</taxon>
        <taxon>Erythroxylaceae</taxon>
        <taxon>Erythroxylum</taxon>
    </lineage>
</organism>